<evidence type="ECO:0000256" key="1">
    <source>
        <dbReference type="ARBA" id="ARBA00022737"/>
    </source>
</evidence>
<evidence type="ECO:0000313" key="4">
    <source>
        <dbReference type="EMBL" id="CAB0031612.1"/>
    </source>
</evidence>
<evidence type="ECO:0000256" key="2">
    <source>
        <dbReference type="ARBA" id="ARBA00023043"/>
    </source>
</evidence>
<organism evidence="4 5">
    <name type="scientific">Trichogramma brassicae</name>
    <dbReference type="NCBI Taxonomy" id="86971"/>
    <lineage>
        <taxon>Eukaryota</taxon>
        <taxon>Metazoa</taxon>
        <taxon>Ecdysozoa</taxon>
        <taxon>Arthropoda</taxon>
        <taxon>Hexapoda</taxon>
        <taxon>Insecta</taxon>
        <taxon>Pterygota</taxon>
        <taxon>Neoptera</taxon>
        <taxon>Endopterygota</taxon>
        <taxon>Hymenoptera</taxon>
        <taxon>Apocrita</taxon>
        <taxon>Proctotrupomorpha</taxon>
        <taxon>Chalcidoidea</taxon>
        <taxon>Trichogrammatidae</taxon>
        <taxon>Trichogramma</taxon>
    </lineage>
</organism>
<name>A0A6H5I9I9_9HYME</name>
<evidence type="ECO:0000313" key="5">
    <source>
        <dbReference type="Proteomes" id="UP000479190"/>
    </source>
</evidence>
<dbReference type="InterPro" id="IPR036770">
    <property type="entry name" value="Ankyrin_rpt-contain_sf"/>
</dbReference>
<dbReference type="Proteomes" id="UP000479190">
    <property type="component" value="Unassembled WGS sequence"/>
</dbReference>
<feature type="repeat" description="ANK" evidence="3">
    <location>
        <begin position="177"/>
        <end position="209"/>
    </location>
</feature>
<dbReference type="InterPro" id="IPR002110">
    <property type="entry name" value="Ankyrin_rpt"/>
</dbReference>
<proteinExistence type="predicted"/>
<dbReference type="AlphaFoldDB" id="A0A6H5I9I9"/>
<sequence>MSGKFVNFVIGAGYKDDPPRDEKGIPLRRRTTPVHLAYRLWSGDNRRRVEVIHKLFRIYDCYDVNFVDERGLTHLHVACEFGLADVVGQFRKPDCLSMETGDSPLIVACSRGHPSVVEGLLKNEANPNLANFQTGRTPLHVLCDTPVRDDHNMMIKMAYILLRNSCSRVVIDARDSRGDTALHLAVKNNARGMIELLLREGANPNSVNAAGSTPLHVACERTEDASTLEDAASLTELIIVQVNARKELTLALDAKNGRDKTPLELAVANLKPREVNALLTDEAALQGFVYPRTLWLPKGAGRSDAEWDLYMVAATLACVEILMKSGFQLTEDHKGAIKKFFRDGELFKKTELWLDNTWGEDEDFIRALKRMTFKAGVSVYKVLHIRWQDAMVQFSYADFWRFEGSREMSRELDVKRQKTLAWLLFFAEKKSRNASPSYSRSQKFHRLYSCPRTLEFGTNLYVRVFMLFISTFL</sequence>
<dbReference type="PROSITE" id="PS50297">
    <property type="entry name" value="ANK_REP_REGION"/>
    <property type="match status" value="2"/>
</dbReference>
<protein>
    <submittedName>
        <fullName evidence="4">Uncharacterized protein</fullName>
    </submittedName>
</protein>
<dbReference type="PANTHER" id="PTHR24161:SF85">
    <property type="entry name" value="PALMITOYLTRANSFERASE HIP14"/>
    <property type="match status" value="1"/>
</dbReference>
<keyword evidence="5" id="KW-1185">Reference proteome</keyword>
<dbReference type="SMART" id="SM00248">
    <property type="entry name" value="ANK"/>
    <property type="match status" value="6"/>
</dbReference>
<keyword evidence="1" id="KW-0677">Repeat</keyword>
<dbReference type="EMBL" id="CADCXV010000648">
    <property type="protein sequence ID" value="CAB0031612.1"/>
    <property type="molecule type" value="Genomic_DNA"/>
</dbReference>
<dbReference type="OrthoDB" id="5406014at2759"/>
<dbReference type="Pfam" id="PF12796">
    <property type="entry name" value="Ank_2"/>
    <property type="match status" value="2"/>
</dbReference>
<reference evidence="4 5" key="1">
    <citation type="submission" date="2020-02" db="EMBL/GenBank/DDBJ databases">
        <authorList>
            <person name="Ferguson B K."/>
        </authorList>
    </citation>
    <scope>NUCLEOTIDE SEQUENCE [LARGE SCALE GENOMIC DNA]</scope>
</reference>
<feature type="repeat" description="ANK" evidence="3">
    <location>
        <begin position="100"/>
        <end position="132"/>
    </location>
</feature>
<dbReference type="PROSITE" id="PS50088">
    <property type="entry name" value="ANK_REPEAT"/>
    <property type="match status" value="2"/>
</dbReference>
<evidence type="ECO:0000256" key="3">
    <source>
        <dbReference type="PROSITE-ProRule" id="PRU00023"/>
    </source>
</evidence>
<dbReference type="SUPFAM" id="SSF48403">
    <property type="entry name" value="Ankyrin repeat"/>
    <property type="match status" value="1"/>
</dbReference>
<accession>A0A6H5I9I9</accession>
<gene>
    <name evidence="4" type="ORF">TBRA_LOCUS3579</name>
</gene>
<dbReference type="Gene3D" id="1.25.40.20">
    <property type="entry name" value="Ankyrin repeat-containing domain"/>
    <property type="match status" value="1"/>
</dbReference>
<keyword evidence="2 3" id="KW-0040">ANK repeat</keyword>
<dbReference type="PANTHER" id="PTHR24161">
    <property type="entry name" value="ANK_REP_REGION DOMAIN-CONTAINING PROTEIN-RELATED"/>
    <property type="match status" value="1"/>
</dbReference>